<dbReference type="EMBL" id="KB932209">
    <property type="protein sequence ID" value="KCV68366.1"/>
    <property type="molecule type" value="Genomic_DNA"/>
</dbReference>
<name>A0A058Z2K0_FONAL</name>
<reference evidence="1" key="1">
    <citation type="submission" date="2013-04" db="EMBL/GenBank/DDBJ databases">
        <title>The Genome Sequence of Fonticula alba ATCC 38817.</title>
        <authorList>
            <consortium name="The Broad Institute Genomics Platform"/>
            <person name="Russ C."/>
            <person name="Cuomo C."/>
            <person name="Burger G."/>
            <person name="Gray M.W."/>
            <person name="Holland P.W.H."/>
            <person name="King N."/>
            <person name="Lang F.B.F."/>
            <person name="Roger A.J."/>
            <person name="Ruiz-Trillo I."/>
            <person name="Brown M."/>
            <person name="Walker B."/>
            <person name="Young S."/>
            <person name="Zeng Q."/>
            <person name="Gargeya S."/>
            <person name="Fitzgerald M."/>
            <person name="Haas B."/>
            <person name="Abouelleil A."/>
            <person name="Allen A.W."/>
            <person name="Alvarado L."/>
            <person name="Arachchi H.M."/>
            <person name="Berlin A.M."/>
            <person name="Chapman S.B."/>
            <person name="Gainer-Dewar J."/>
            <person name="Goldberg J."/>
            <person name="Griggs A."/>
            <person name="Gujja S."/>
            <person name="Hansen M."/>
            <person name="Howarth C."/>
            <person name="Imamovic A."/>
            <person name="Ireland A."/>
            <person name="Larimer J."/>
            <person name="McCowan C."/>
            <person name="Murphy C."/>
            <person name="Pearson M."/>
            <person name="Poon T.W."/>
            <person name="Priest M."/>
            <person name="Roberts A."/>
            <person name="Saif S."/>
            <person name="Shea T."/>
            <person name="Sisk P."/>
            <person name="Sykes S."/>
            <person name="Wortman J."/>
            <person name="Nusbaum C."/>
            <person name="Birren B."/>
        </authorList>
    </citation>
    <scope>NUCLEOTIDE SEQUENCE [LARGE SCALE GENOMIC DNA]</scope>
    <source>
        <strain evidence="1">ATCC 38817</strain>
    </source>
</reference>
<evidence type="ECO:0000313" key="2">
    <source>
        <dbReference type="Proteomes" id="UP000030693"/>
    </source>
</evidence>
<evidence type="ECO:0008006" key="3">
    <source>
        <dbReference type="Google" id="ProtNLM"/>
    </source>
</evidence>
<dbReference type="Proteomes" id="UP000030693">
    <property type="component" value="Unassembled WGS sequence"/>
</dbReference>
<organism evidence="1">
    <name type="scientific">Fonticula alba</name>
    <name type="common">Slime mold</name>
    <dbReference type="NCBI Taxonomy" id="691883"/>
    <lineage>
        <taxon>Eukaryota</taxon>
        <taxon>Rotosphaerida</taxon>
        <taxon>Fonticulaceae</taxon>
        <taxon>Fonticula</taxon>
    </lineage>
</organism>
<accession>A0A058Z2K0</accession>
<dbReference type="RefSeq" id="XP_009497420.1">
    <property type="nucleotide sequence ID" value="XM_009499145.1"/>
</dbReference>
<protein>
    <recommendedName>
        <fullName evidence="3">COMM domain-containing protein</fullName>
    </recommendedName>
</protein>
<gene>
    <name evidence="1" type="ORF">H696_05282</name>
</gene>
<keyword evidence="2" id="KW-1185">Reference proteome</keyword>
<dbReference type="AlphaFoldDB" id="A0A058Z2K0"/>
<dbReference type="GeneID" id="20530007"/>
<sequence length="97" mass="10195">MSNSTSTNLMGPSLKSISWRTDAVTWSSQAALDGEGPTSPGGSNADLTTSFVQLAVLSPDASEATQHHTFELTRNGLAAHLLPAISDIEKALEFYSS</sequence>
<proteinExistence type="predicted"/>
<evidence type="ECO:0000313" key="1">
    <source>
        <dbReference type="EMBL" id="KCV68366.1"/>
    </source>
</evidence>